<name>A0A1S1LD92_MYCCH</name>
<dbReference type="Proteomes" id="UP000180043">
    <property type="component" value="Unassembled WGS sequence"/>
</dbReference>
<reference evidence="1 2" key="1">
    <citation type="submission" date="2016-10" db="EMBL/GenBank/DDBJ databases">
        <title>Evaluation of Human, Veterinary and Environmental Mycobacterium chelonae Isolates by Core Genome Phylogenomic Analysis, Targeted Gene Comparison, and Anti-microbial Susceptibility Patterns: A Tale of Mistaken Identities.</title>
        <authorList>
            <person name="Fogelson S.B."/>
            <person name="Camus A.C."/>
            <person name="Lorenz W."/>
            <person name="Vasireddy R."/>
            <person name="Vasireddy S."/>
            <person name="Smith T."/>
            <person name="Brown-Elliott B.A."/>
            <person name="Wallace R.J.Jr."/>
            <person name="Hasan N.A."/>
            <person name="Reischl U."/>
            <person name="Sanchez S."/>
        </authorList>
    </citation>
    <scope>NUCLEOTIDE SEQUENCE [LARGE SCALE GENOMIC DNA]</scope>
    <source>
        <strain evidence="1 2">15515</strain>
    </source>
</reference>
<organism evidence="1 2">
    <name type="scientific">Mycobacteroides chelonae</name>
    <name type="common">Mycobacterium chelonae</name>
    <dbReference type="NCBI Taxonomy" id="1774"/>
    <lineage>
        <taxon>Bacteria</taxon>
        <taxon>Bacillati</taxon>
        <taxon>Actinomycetota</taxon>
        <taxon>Actinomycetes</taxon>
        <taxon>Mycobacteriales</taxon>
        <taxon>Mycobacteriaceae</taxon>
        <taxon>Mycobacteroides</taxon>
    </lineage>
</organism>
<protein>
    <submittedName>
        <fullName evidence="1">Uncharacterized protein</fullName>
    </submittedName>
</protein>
<evidence type="ECO:0000313" key="1">
    <source>
        <dbReference type="EMBL" id="OHU47378.1"/>
    </source>
</evidence>
<proteinExistence type="predicted"/>
<evidence type="ECO:0000313" key="2">
    <source>
        <dbReference type="Proteomes" id="UP000180043"/>
    </source>
</evidence>
<sequence length="151" mass="17586">MSVSEEYQRRIWKPSDISVEQTEHATSLRIPFLSSSSPEWAYITGIVVGESWVDKGVVPTETEVESIAKHLDDYCVRWYRDSFRNTMREFAPYDIDGAANLGYYMKRPGGGWCYRKKTWDHGPRWLPMPDESAATVEEVIDRNINRFAKDR</sequence>
<dbReference type="AlphaFoldDB" id="A0A1S1LD92"/>
<accession>A0A1S1LD92</accession>
<dbReference type="RefSeq" id="WP_070947997.1">
    <property type="nucleotide sequence ID" value="NZ_MLIQ01000042.1"/>
</dbReference>
<comment type="caution">
    <text evidence="1">The sequence shown here is derived from an EMBL/GenBank/DDBJ whole genome shotgun (WGS) entry which is preliminary data.</text>
</comment>
<gene>
    <name evidence="1" type="ORF">BKG82_27605</name>
</gene>
<dbReference type="EMBL" id="MLIQ01000042">
    <property type="protein sequence ID" value="OHU47378.1"/>
    <property type="molecule type" value="Genomic_DNA"/>
</dbReference>